<dbReference type="Pfam" id="PF10431">
    <property type="entry name" value="ClpB_D2-small"/>
    <property type="match status" value="1"/>
</dbReference>
<evidence type="ECO:0000256" key="8">
    <source>
        <dbReference type="RuleBase" id="RU004432"/>
    </source>
</evidence>
<evidence type="ECO:0000256" key="5">
    <source>
        <dbReference type="ARBA" id="ARBA00023186"/>
    </source>
</evidence>
<dbReference type="InterPro" id="IPR019489">
    <property type="entry name" value="Clp_ATPase_C"/>
</dbReference>
<feature type="region of interest" description="Disordered" evidence="9">
    <location>
        <begin position="752"/>
        <end position="773"/>
    </location>
</feature>
<evidence type="ECO:0000259" key="10">
    <source>
        <dbReference type="PROSITE" id="PS51903"/>
    </source>
</evidence>
<dbReference type="GO" id="GO:0043335">
    <property type="term" value="P:protein unfolding"/>
    <property type="evidence" value="ECO:0007669"/>
    <property type="project" value="InterPro"/>
</dbReference>
<dbReference type="RefSeq" id="WP_307595412.1">
    <property type="nucleotide sequence ID" value="NZ_CAXUQK020000001.1"/>
</dbReference>
<dbReference type="Pfam" id="PF00004">
    <property type="entry name" value="AAA"/>
    <property type="match status" value="1"/>
</dbReference>
<dbReference type="FunFam" id="3.40.50.300:FF:000010">
    <property type="entry name" value="Chaperone clpB 1, putative"/>
    <property type="match status" value="1"/>
</dbReference>
<evidence type="ECO:0000256" key="9">
    <source>
        <dbReference type="SAM" id="MobiDB-lite"/>
    </source>
</evidence>
<dbReference type="InterPro" id="IPR027417">
    <property type="entry name" value="P-loop_NTPase"/>
</dbReference>
<evidence type="ECO:0000256" key="2">
    <source>
        <dbReference type="ARBA" id="ARBA00022737"/>
    </source>
</evidence>
<evidence type="ECO:0000256" key="3">
    <source>
        <dbReference type="ARBA" id="ARBA00022741"/>
    </source>
</evidence>
<evidence type="ECO:0000256" key="1">
    <source>
        <dbReference type="ARBA" id="ARBA00008675"/>
    </source>
</evidence>
<accession>A0AAW8EJ58</accession>
<dbReference type="InterPro" id="IPR028299">
    <property type="entry name" value="ClpA/B_CS2"/>
</dbReference>
<dbReference type="PROSITE" id="PS00870">
    <property type="entry name" value="CLPAB_1"/>
    <property type="match status" value="1"/>
</dbReference>
<dbReference type="SMART" id="SM01086">
    <property type="entry name" value="ClpB_D2-small"/>
    <property type="match status" value="1"/>
</dbReference>
<feature type="region of interest" description="Disordered" evidence="9">
    <location>
        <begin position="146"/>
        <end position="176"/>
    </location>
</feature>
<protein>
    <submittedName>
        <fullName evidence="11">ATP-dependent Clp protease ATP-binding subunit ClpA</fullName>
    </submittedName>
</protein>
<dbReference type="EMBL" id="JAUSRV010000010">
    <property type="protein sequence ID" value="MDP9972851.1"/>
    <property type="molecule type" value="Genomic_DNA"/>
</dbReference>
<evidence type="ECO:0000256" key="6">
    <source>
        <dbReference type="ARBA" id="ARBA00025613"/>
    </source>
</evidence>
<dbReference type="FunFam" id="1.10.8.60:FF:000011">
    <property type="entry name" value="ATP-dependent Clp protease ATP-binding subunit"/>
    <property type="match status" value="1"/>
</dbReference>
<feature type="domain" description="Clp R" evidence="10">
    <location>
        <begin position="1"/>
        <end position="146"/>
    </location>
</feature>
<keyword evidence="11" id="KW-0378">Hydrolase</keyword>
<dbReference type="InterPro" id="IPR003593">
    <property type="entry name" value="AAA+_ATPase"/>
</dbReference>
<dbReference type="InterPro" id="IPR001270">
    <property type="entry name" value="ClpA/B"/>
</dbReference>
<gene>
    <name evidence="11" type="ORF">J2W39_004094</name>
</gene>
<proteinExistence type="inferred from homology"/>
<comment type="similarity">
    <text evidence="1 8">Belongs to the ClpA/ClpB family.</text>
</comment>
<keyword evidence="3 8" id="KW-0547">Nucleotide-binding</keyword>
<dbReference type="InterPro" id="IPR036628">
    <property type="entry name" value="Clp_N_dom_sf"/>
</dbReference>
<dbReference type="GO" id="GO:0016887">
    <property type="term" value="F:ATP hydrolysis activity"/>
    <property type="evidence" value="ECO:0007669"/>
    <property type="project" value="InterPro"/>
</dbReference>
<feature type="compositionally biased region" description="Basic and acidic residues" evidence="9">
    <location>
        <begin position="757"/>
        <end position="767"/>
    </location>
</feature>
<dbReference type="InterPro" id="IPR041546">
    <property type="entry name" value="ClpA/ClpB_AAA_lid"/>
</dbReference>
<dbReference type="FunFam" id="3.40.50.300:FF:000025">
    <property type="entry name" value="ATP-dependent Clp protease subunit"/>
    <property type="match status" value="1"/>
</dbReference>
<dbReference type="Proteomes" id="UP001224845">
    <property type="component" value="Unassembled WGS sequence"/>
</dbReference>
<name>A0AAW8EJ58_VARPD</name>
<dbReference type="GO" id="GO:0008233">
    <property type="term" value="F:peptidase activity"/>
    <property type="evidence" value="ECO:0007669"/>
    <property type="project" value="UniProtKB-KW"/>
</dbReference>
<dbReference type="Gene3D" id="3.40.50.300">
    <property type="entry name" value="P-loop containing nucleotide triphosphate hydrolases"/>
    <property type="match status" value="2"/>
</dbReference>
<dbReference type="InterPro" id="IPR004176">
    <property type="entry name" value="Clp_R_N"/>
</dbReference>
<keyword evidence="4 8" id="KW-0067">ATP-binding</keyword>
<keyword evidence="2 7" id="KW-0677">Repeat</keyword>
<sequence>MIAQELEVSLHMAFVEARQQRHEFITVEHLLLALLDNPSAAEVLRACSANVDDLRASLTNFIKDNTPQVAGTDDVDTQPTLGFQRVIQRAIMHVQSTGNGKKEVTGANVLVAIFGEKDSHAVYYLHQQGVTRLDVVNFIAHGIKKSDPPEAVKGSSESPSGEGEEGGAEKNEKASPLEQFTQNLNQLAKDGKIDPLIGREYEVERVIQILCRRRKNNPLLVGEAGVGKTAIAEGLAWRITQSDVPEILAEAQVYSLDMGALLAGTKYRGDFEQRLKGVLKSLKDKPNAILFIDEIHTLIGAGAASGGTLDASNLLKPALSSGQLKCIGATTFSEYRGIFEKDAALSRRFQKVDVVEPTVQETVDILKGLKSRFEEHHGVKYAVAALQAAAELSAKYINDRHLPDKAIDVIDEAGAAQRILPANKRKKTISKTEVEDIVAKIARIPPANVSNDDRGKLQTIERDLKSVVFGQDKALEVLASAVKMARSGLGREDKPIGSFLFSGPTGVGKTEAAKQLAYIMGIELIRFDMSEYMERHAVSRLIGAPPGYVGFDQGGLLTEAITKKPHAVLLLDEIEKAHPDIFNVLLQVMDHGTLTDNNGRKADFRNVIIVMTTNAGAETMNKATIGFTNPRQAGDEMTDIKRLFTPEFRNRLDAIVSFKALDEQIILRVVDKFLLQLETQLAEKKVDVTFSDGLRKHLAKKGFDPLMGARPMQRLIQDTIRRALADELLFGRLIDGGRLSVDIDDKGEVQLDIQPLPKKEGKSKPEAEEAAAG</sequence>
<dbReference type="InterPro" id="IPR003959">
    <property type="entry name" value="ATPase_AAA_core"/>
</dbReference>
<keyword evidence="11" id="KW-0645">Protease</keyword>
<dbReference type="GO" id="GO:0006508">
    <property type="term" value="P:proteolysis"/>
    <property type="evidence" value="ECO:0007669"/>
    <property type="project" value="UniProtKB-KW"/>
</dbReference>
<dbReference type="GO" id="GO:0005524">
    <property type="term" value="F:ATP binding"/>
    <property type="evidence" value="ECO:0007669"/>
    <property type="project" value="UniProtKB-KW"/>
</dbReference>
<evidence type="ECO:0000256" key="7">
    <source>
        <dbReference type="PROSITE-ProRule" id="PRU01251"/>
    </source>
</evidence>
<evidence type="ECO:0000256" key="4">
    <source>
        <dbReference type="ARBA" id="ARBA00022840"/>
    </source>
</evidence>
<comment type="function">
    <text evidence="6">Part of a stress-induced multi-chaperone system, it is involved in the recovery of the cell from heat-induced damage, in cooperation with DnaK, DnaJ and GrpE. Acts before DnaK, in the processing of protein aggregates. Protein binding stimulates the ATPase activity; ATP hydrolysis unfolds the denatured protein aggregates, which probably helps expose new hydrophobic binding sites on the surface of ClpB-bound aggregates, contributing to the solubilization and refolding of denatured protein aggregates by DnaK.</text>
</comment>
<dbReference type="CDD" id="cd19499">
    <property type="entry name" value="RecA-like_ClpB_Hsp104-like"/>
    <property type="match status" value="1"/>
</dbReference>
<dbReference type="Gene3D" id="1.10.1780.10">
    <property type="entry name" value="Clp, N-terminal domain"/>
    <property type="match status" value="1"/>
</dbReference>
<dbReference type="PROSITE" id="PS51903">
    <property type="entry name" value="CLP_R"/>
    <property type="match status" value="1"/>
</dbReference>
<dbReference type="Pfam" id="PF02861">
    <property type="entry name" value="Clp_N"/>
    <property type="match status" value="1"/>
</dbReference>
<dbReference type="InterPro" id="IPR050130">
    <property type="entry name" value="ClpA_ClpB"/>
</dbReference>
<dbReference type="SUPFAM" id="SSF81923">
    <property type="entry name" value="Double Clp-N motif"/>
    <property type="match status" value="1"/>
</dbReference>
<dbReference type="SMART" id="SM00382">
    <property type="entry name" value="AAA"/>
    <property type="match status" value="2"/>
</dbReference>
<dbReference type="SUPFAM" id="SSF52540">
    <property type="entry name" value="P-loop containing nucleoside triphosphate hydrolases"/>
    <property type="match status" value="2"/>
</dbReference>
<keyword evidence="5 8" id="KW-0143">Chaperone</keyword>
<dbReference type="AlphaFoldDB" id="A0AAW8EJ58"/>
<comment type="caution">
    <text evidence="11">The sequence shown here is derived from an EMBL/GenBank/DDBJ whole genome shotgun (WGS) entry which is preliminary data.</text>
</comment>
<dbReference type="GO" id="GO:0034605">
    <property type="term" value="P:cellular response to heat"/>
    <property type="evidence" value="ECO:0007669"/>
    <property type="project" value="TreeGrafter"/>
</dbReference>
<dbReference type="GO" id="GO:0005737">
    <property type="term" value="C:cytoplasm"/>
    <property type="evidence" value="ECO:0007669"/>
    <property type="project" value="TreeGrafter"/>
</dbReference>
<dbReference type="PANTHER" id="PTHR11638">
    <property type="entry name" value="ATP-DEPENDENT CLP PROTEASE"/>
    <property type="match status" value="1"/>
</dbReference>
<dbReference type="InterPro" id="IPR013461">
    <property type="entry name" value="ClpA"/>
</dbReference>
<dbReference type="PRINTS" id="PR00300">
    <property type="entry name" value="CLPPROTEASEA"/>
</dbReference>
<organism evidence="11 12">
    <name type="scientific">Variovorax paradoxus</name>
    <dbReference type="NCBI Taxonomy" id="34073"/>
    <lineage>
        <taxon>Bacteria</taxon>
        <taxon>Pseudomonadati</taxon>
        <taxon>Pseudomonadota</taxon>
        <taxon>Betaproteobacteria</taxon>
        <taxon>Burkholderiales</taxon>
        <taxon>Comamonadaceae</taxon>
        <taxon>Variovorax</taxon>
    </lineage>
</organism>
<dbReference type="Pfam" id="PF17871">
    <property type="entry name" value="AAA_lid_9"/>
    <property type="match status" value="1"/>
</dbReference>
<dbReference type="NCBIfam" id="TIGR02639">
    <property type="entry name" value="ClpA"/>
    <property type="match status" value="1"/>
</dbReference>
<dbReference type="Pfam" id="PF07724">
    <property type="entry name" value="AAA_2"/>
    <property type="match status" value="1"/>
</dbReference>
<dbReference type="CDD" id="cd00009">
    <property type="entry name" value="AAA"/>
    <property type="match status" value="1"/>
</dbReference>
<dbReference type="InterPro" id="IPR018368">
    <property type="entry name" value="ClpA/B_CS1"/>
</dbReference>
<dbReference type="Gene3D" id="1.10.8.60">
    <property type="match status" value="2"/>
</dbReference>
<reference evidence="11" key="1">
    <citation type="submission" date="2023-07" db="EMBL/GenBank/DDBJ databases">
        <title>Sorghum-associated microbial communities from plants grown in Nebraska, USA.</title>
        <authorList>
            <person name="Schachtman D."/>
        </authorList>
    </citation>
    <scope>NUCLEOTIDE SEQUENCE</scope>
    <source>
        <strain evidence="11">DS3315</strain>
    </source>
</reference>
<dbReference type="PROSITE" id="PS00871">
    <property type="entry name" value="CLPAB_2"/>
    <property type="match status" value="1"/>
</dbReference>
<evidence type="ECO:0000313" key="12">
    <source>
        <dbReference type="Proteomes" id="UP001224845"/>
    </source>
</evidence>
<dbReference type="PANTHER" id="PTHR11638:SF111">
    <property type="entry name" value="ATP-DEPENDENT CLP PROTEASE ATP-BINDING SUBUNIT CLPA"/>
    <property type="match status" value="1"/>
</dbReference>
<evidence type="ECO:0000313" key="11">
    <source>
        <dbReference type="EMBL" id="MDP9972851.1"/>
    </source>
</evidence>